<feature type="region of interest" description="Disordered" evidence="1">
    <location>
        <begin position="25"/>
        <end position="46"/>
    </location>
</feature>
<dbReference type="Proteomes" id="UP000053766">
    <property type="component" value="Unassembled WGS sequence"/>
</dbReference>
<evidence type="ECO:0008006" key="4">
    <source>
        <dbReference type="Google" id="ProtNLM"/>
    </source>
</evidence>
<dbReference type="AlphaFoldDB" id="A0A0D8XLM4"/>
<accession>A0A0D8XLM4</accession>
<sequence>MVTGIGFSAFSRIGLIPSEALQLQKNTSEIEQKSDGRGSSRSGSSHEVDLVYEPVCRMSFQDGFSRIIVLVGSPGVGRYITIANHFTLLFL</sequence>
<name>A0A0D8XLM4_DICVI</name>
<reference evidence="2 3" key="1">
    <citation type="submission" date="2013-11" db="EMBL/GenBank/DDBJ databases">
        <title>Draft genome of the bovine lungworm Dictyocaulus viviparus.</title>
        <authorList>
            <person name="Mitreva M."/>
        </authorList>
    </citation>
    <scope>NUCLEOTIDE SEQUENCE [LARGE SCALE GENOMIC DNA]</scope>
    <source>
        <strain evidence="2 3">HannoverDv2000</strain>
    </source>
</reference>
<dbReference type="EMBL" id="KN716402">
    <property type="protein sequence ID" value="KJH45543.1"/>
    <property type="molecule type" value="Genomic_DNA"/>
</dbReference>
<evidence type="ECO:0000313" key="3">
    <source>
        <dbReference type="Proteomes" id="UP000053766"/>
    </source>
</evidence>
<keyword evidence="3" id="KW-1185">Reference proteome</keyword>
<protein>
    <recommendedName>
        <fullName evidence="4">Guanylate kinase-like domain-containing protein</fullName>
    </recommendedName>
</protein>
<dbReference type="STRING" id="29172.A0A0D8XLM4"/>
<reference evidence="3" key="2">
    <citation type="journal article" date="2016" name="Sci. Rep.">
        <title>Dictyocaulus viviparus genome, variome and transcriptome elucidate lungworm biology and support future intervention.</title>
        <authorList>
            <person name="McNulty S.N."/>
            <person name="Strube C."/>
            <person name="Rosa B.A."/>
            <person name="Martin J.C."/>
            <person name="Tyagi R."/>
            <person name="Choi Y.J."/>
            <person name="Wang Q."/>
            <person name="Hallsworth Pepin K."/>
            <person name="Zhang X."/>
            <person name="Ozersky P."/>
            <person name="Wilson R.K."/>
            <person name="Sternberg P.W."/>
            <person name="Gasser R.B."/>
            <person name="Mitreva M."/>
        </authorList>
    </citation>
    <scope>NUCLEOTIDE SEQUENCE [LARGE SCALE GENOMIC DNA]</scope>
    <source>
        <strain evidence="3">HannoverDv2000</strain>
    </source>
</reference>
<proteinExistence type="predicted"/>
<feature type="compositionally biased region" description="Basic and acidic residues" evidence="1">
    <location>
        <begin position="28"/>
        <end position="46"/>
    </location>
</feature>
<evidence type="ECO:0000313" key="2">
    <source>
        <dbReference type="EMBL" id="KJH45543.1"/>
    </source>
</evidence>
<gene>
    <name evidence="2" type="ORF">DICVIV_08421</name>
</gene>
<organism evidence="2 3">
    <name type="scientific">Dictyocaulus viviparus</name>
    <name type="common">Bovine lungworm</name>
    <dbReference type="NCBI Taxonomy" id="29172"/>
    <lineage>
        <taxon>Eukaryota</taxon>
        <taxon>Metazoa</taxon>
        <taxon>Ecdysozoa</taxon>
        <taxon>Nematoda</taxon>
        <taxon>Chromadorea</taxon>
        <taxon>Rhabditida</taxon>
        <taxon>Rhabditina</taxon>
        <taxon>Rhabditomorpha</taxon>
        <taxon>Strongyloidea</taxon>
        <taxon>Metastrongylidae</taxon>
        <taxon>Dictyocaulus</taxon>
    </lineage>
</organism>
<evidence type="ECO:0000256" key="1">
    <source>
        <dbReference type="SAM" id="MobiDB-lite"/>
    </source>
</evidence>